<feature type="region of interest" description="Disordered" evidence="1">
    <location>
        <begin position="1"/>
        <end position="196"/>
    </location>
</feature>
<keyword evidence="3" id="KW-1185">Reference proteome</keyword>
<feature type="compositionally biased region" description="Basic residues" evidence="1">
    <location>
        <begin position="176"/>
        <end position="189"/>
    </location>
</feature>
<organism evidence="2 3">
    <name type="scientific">Amycolatopsis heterodermiae</name>
    <dbReference type="NCBI Taxonomy" id="3110235"/>
    <lineage>
        <taxon>Bacteria</taxon>
        <taxon>Bacillati</taxon>
        <taxon>Actinomycetota</taxon>
        <taxon>Actinomycetes</taxon>
        <taxon>Pseudonocardiales</taxon>
        <taxon>Pseudonocardiaceae</taxon>
        <taxon>Amycolatopsis</taxon>
    </lineage>
</organism>
<evidence type="ECO:0000313" key="3">
    <source>
        <dbReference type="Proteomes" id="UP001304298"/>
    </source>
</evidence>
<proteinExistence type="predicted"/>
<gene>
    <name evidence="2" type="ORF">VA596_37500</name>
</gene>
<dbReference type="Proteomes" id="UP001304298">
    <property type="component" value="Unassembled WGS sequence"/>
</dbReference>
<accession>A0ABU5RI67</accession>
<evidence type="ECO:0000313" key="2">
    <source>
        <dbReference type="EMBL" id="MEA5365275.1"/>
    </source>
</evidence>
<dbReference type="EMBL" id="JAYFSI010000011">
    <property type="protein sequence ID" value="MEA5365275.1"/>
    <property type="molecule type" value="Genomic_DNA"/>
</dbReference>
<reference evidence="2 3" key="1">
    <citation type="submission" date="2023-12" db="EMBL/GenBank/DDBJ databases">
        <title>Amycolatopsis sp. V23-08.</title>
        <authorList>
            <person name="Somphong A."/>
        </authorList>
    </citation>
    <scope>NUCLEOTIDE SEQUENCE [LARGE SCALE GENOMIC DNA]</scope>
    <source>
        <strain evidence="2 3">V23-08</strain>
    </source>
</reference>
<feature type="compositionally biased region" description="Low complexity" evidence="1">
    <location>
        <begin position="113"/>
        <end position="131"/>
    </location>
</feature>
<protein>
    <submittedName>
        <fullName evidence="2">Uncharacterized protein</fullName>
    </submittedName>
</protein>
<comment type="caution">
    <text evidence="2">The sequence shown here is derived from an EMBL/GenBank/DDBJ whole genome shotgun (WGS) entry which is preliminary data.</text>
</comment>
<evidence type="ECO:0000256" key="1">
    <source>
        <dbReference type="SAM" id="MobiDB-lite"/>
    </source>
</evidence>
<name>A0ABU5RI67_9PSEU</name>
<feature type="compositionally biased region" description="Basic and acidic residues" evidence="1">
    <location>
        <begin position="1"/>
        <end position="26"/>
    </location>
</feature>
<dbReference type="RefSeq" id="WP_323333664.1">
    <property type="nucleotide sequence ID" value="NZ_JAYFSI010000011.1"/>
</dbReference>
<sequence>MVDAAMKRESAFGEPDDLGRRVEPRRLPRHARERVCVAQGARPVRDERPHALDAGQRLGAPLPQLEQGRTGHQQADPSVVPGALGRLAGAVGQGLRSPVPLEPGQGAGEAVGRESSSVATESAAACTAARSWQEAGDRPGEPSGPVGETGAPGELQHREAGRILLGRAGVPAGRCGGRHLSRRTGRRRRSEGSQLA</sequence>